<evidence type="ECO:0000313" key="2">
    <source>
        <dbReference type="Proteomes" id="UP000327513"/>
    </source>
</evidence>
<evidence type="ECO:0000313" key="1">
    <source>
        <dbReference type="EMBL" id="QFG06689.1"/>
    </source>
</evidence>
<keyword evidence="2" id="KW-1185">Reference proteome</keyword>
<gene>
    <name evidence="1" type="ORF">CPT_Myduc_067</name>
</gene>
<accession>A0A5J6TDT9</accession>
<sequence length="365" mass="40921">MPFNRQVEVVITNKDDPSKKVIFKDHRIDFEVRSSIGFPADVANITIFNLSIDEVKFLQDRNFGNWYIEIFAGYVDNDVIKSKGSSIGVISTPNHTSTFGASPITESNSIFSGAITNCIGYRKQPEHVTKLFCISKSYIGSTEFKQMRPIPKGATLKEAIISMCQDYGFSTVTQFGMQAEDTAQILKSGRIFHNTFLEEFRKLLKEYNLNFTMTTNEIQIFPETFGRQDAIARMVQDREPIKLDTNQVIGNVLAGICVLRLDTFINASIQPGMILDVSPLMGTEILANGVVSMQEDITLNTDQSVFRWAMEDMYQILEVVHSGSTHQTTYKTSISAVIGGNTAMGLKEIQWQDMYASTGMGLEVW</sequence>
<dbReference type="Proteomes" id="UP000327513">
    <property type="component" value="Segment"/>
</dbReference>
<reference evidence="2" key="1">
    <citation type="submission" date="2019-06" db="EMBL/GenBank/DDBJ databases">
        <title>Complete genome of Proteus mirabilis phage Myduc.</title>
        <authorList>
            <person name="Tran J.S."/>
            <person name="Lessor L."/>
            <person name="O'Leary C."/>
            <person name="Bonasera R.M."/>
            <person name="Liu M."/>
        </authorList>
    </citation>
    <scope>NUCLEOTIDE SEQUENCE [LARGE SCALE GENOMIC DNA]</scope>
</reference>
<protein>
    <submittedName>
        <fullName evidence="1">Uncharacterized protein</fullName>
    </submittedName>
</protein>
<organism evidence="1 2">
    <name type="scientific">Proteus phage Myduc</name>
    <dbReference type="NCBI Taxonomy" id="2650874"/>
    <lineage>
        <taxon>Viruses</taxon>
        <taxon>Duplodnaviria</taxon>
        <taxon>Heunggongvirae</taxon>
        <taxon>Uroviricota</taxon>
        <taxon>Caudoviricetes</taxon>
        <taxon>Chaseviridae</taxon>
        <taxon>Cleopatravirinae</taxon>
        <taxon>Myducvirus</taxon>
        <taxon>Myducvirus myduc</taxon>
    </lineage>
</organism>
<name>A0A5J6TDT9_9CAUD</name>
<dbReference type="EMBL" id="MN098326">
    <property type="protein sequence ID" value="QFG06689.1"/>
    <property type="molecule type" value="Genomic_DNA"/>
</dbReference>
<proteinExistence type="predicted"/>